<evidence type="ECO:0000256" key="1">
    <source>
        <dbReference type="ARBA" id="ARBA00005290"/>
    </source>
</evidence>
<dbReference type="PANTHER" id="PTHR42708">
    <property type="entry name" value="ATP/GTP-BINDING PROTEIN-RELATED"/>
    <property type="match status" value="1"/>
</dbReference>
<dbReference type="Gene3D" id="3.40.50.300">
    <property type="entry name" value="P-loop containing nucleotide triphosphate hydrolases"/>
    <property type="match status" value="1"/>
</dbReference>
<feature type="region of interest" description="Disordered" evidence="5">
    <location>
        <begin position="1"/>
        <end position="34"/>
    </location>
</feature>
<dbReference type="InterPro" id="IPR004130">
    <property type="entry name" value="Gpn"/>
</dbReference>
<keyword evidence="7" id="KW-1185">Reference proteome</keyword>
<comment type="similarity">
    <text evidence="1">Belongs to the GPN-loop GTPase family.</text>
</comment>
<evidence type="ECO:0000256" key="2">
    <source>
        <dbReference type="ARBA" id="ARBA00022741"/>
    </source>
</evidence>
<organism evidence="6 7">
    <name type="scientific">Actinacidiphila bryophytorum</name>
    <dbReference type="NCBI Taxonomy" id="1436133"/>
    <lineage>
        <taxon>Bacteria</taxon>
        <taxon>Bacillati</taxon>
        <taxon>Actinomycetota</taxon>
        <taxon>Actinomycetes</taxon>
        <taxon>Kitasatosporales</taxon>
        <taxon>Streptomycetaceae</taxon>
        <taxon>Actinacidiphila</taxon>
    </lineage>
</organism>
<dbReference type="Pfam" id="PF03029">
    <property type="entry name" value="ATP_bind_1"/>
    <property type="match status" value="1"/>
</dbReference>
<dbReference type="SUPFAM" id="SSF52540">
    <property type="entry name" value="P-loop containing nucleoside triphosphate hydrolases"/>
    <property type="match status" value="1"/>
</dbReference>
<evidence type="ECO:0000313" key="6">
    <source>
        <dbReference type="EMBL" id="CAG7630260.1"/>
    </source>
</evidence>
<evidence type="ECO:0000256" key="3">
    <source>
        <dbReference type="ARBA" id="ARBA00022801"/>
    </source>
</evidence>
<dbReference type="Proteomes" id="UP001153328">
    <property type="component" value="Unassembled WGS sequence"/>
</dbReference>
<evidence type="ECO:0000313" key="7">
    <source>
        <dbReference type="Proteomes" id="UP001153328"/>
    </source>
</evidence>
<gene>
    <name evidence="6" type="ORF">SBRY_20647</name>
</gene>
<proteinExistence type="inferred from homology"/>
<accession>A0A9W4E6S2</accession>
<comment type="caution">
    <text evidence="6">The sequence shown here is derived from an EMBL/GenBank/DDBJ whole genome shotgun (WGS) entry which is preliminary data.</text>
</comment>
<name>A0A9W4E6S2_9ACTN</name>
<evidence type="ECO:0000256" key="4">
    <source>
        <dbReference type="ARBA" id="ARBA00023134"/>
    </source>
</evidence>
<dbReference type="InterPro" id="IPR052705">
    <property type="entry name" value="Gliding_Motility_GTPase"/>
</dbReference>
<keyword evidence="3" id="KW-0378">Hydrolase</keyword>
<keyword evidence="2" id="KW-0547">Nucleotide-binding</keyword>
<dbReference type="GO" id="GO:0016787">
    <property type="term" value="F:hydrolase activity"/>
    <property type="evidence" value="ECO:0007669"/>
    <property type="project" value="UniProtKB-KW"/>
</dbReference>
<dbReference type="EMBL" id="CAJVAX010000012">
    <property type="protein sequence ID" value="CAG7630260.1"/>
    <property type="molecule type" value="Genomic_DNA"/>
</dbReference>
<sequence>MDSVPSPEPATALVAPPRSEPRAEAGPESGPGTVRYLPSTGQTLMKLVVTGPFGVGKTTLIRTLSEIPTLHTEEVMTSSSVGHDDLRGLPEKSTTTVAVDFGRLTVPGDLVLYLFGTPGQERFFPLWQDIARGALGALVMADTRRLADSFPVMDMVEEQGLPYAVAVNRFPGAPAYADDVLRRHLDLAPETPLVQCDARNRRDSIGTLIALAEYVLTRLPQDAP</sequence>
<reference evidence="6" key="1">
    <citation type="submission" date="2021-06" db="EMBL/GenBank/DDBJ databases">
        <authorList>
            <person name="Arsene-Ploetze F."/>
        </authorList>
    </citation>
    <scope>NUCLEOTIDE SEQUENCE</scope>
    <source>
        <strain evidence="6">SBRY1</strain>
    </source>
</reference>
<dbReference type="InterPro" id="IPR027417">
    <property type="entry name" value="P-loop_NTPase"/>
</dbReference>
<dbReference type="AlphaFoldDB" id="A0A9W4E6S2"/>
<keyword evidence="6" id="KW-0675">Receptor</keyword>
<evidence type="ECO:0000256" key="5">
    <source>
        <dbReference type="SAM" id="MobiDB-lite"/>
    </source>
</evidence>
<dbReference type="CDD" id="cd00882">
    <property type="entry name" value="Ras_like_GTPase"/>
    <property type="match status" value="1"/>
</dbReference>
<protein>
    <submittedName>
        <fullName evidence="6">Signal recognition particle receptor subunit beta, a GTPase</fullName>
    </submittedName>
</protein>
<keyword evidence="4" id="KW-0342">GTP-binding</keyword>
<dbReference type="PANTHER" id="PTHR42708:SF1">
    <property type="entry name" value="GLIDING MOTILITY PROTEIN MGLA"/>
    <property type="match status" value="1"/>
</dbReference>
<dbReference type="GO" id="GO:0005525">
    <property type="term" value="F:GTP binding"/>
    <property type="evidence" value="ECO:0007669"/>
    <property type="project" value="UniProtKB-KW"/>
</dbReference>